<dbReference type="Proteomes" id="UP001597389">
    <property type="component" value="Unassembled WGS sequence"/>
</dbReference>
<feature type="transmembrane region" description="Helical" evidence="1">
    <location>
        <begin position="15"/>
        <end position="37"/>
    </location>
</feature>
<gene>
    <name evidence="2" type="ORF">ACFSW8_13445</name>
</gene>
<accession>A0ABW4ZE87</accession>
<keyword evidence="3" id="KW-1185">Reference proteome</keyword>
<keyword evidence="1" id="KW-0472">Membrane</keyword>
<feature type="transmembrane region" description="Helical" evidence="1">
    <location>
        <begin position="86"/>
        <end position="104"/>
    </location>
</feature>
<name>A0ABW4ZE87_9BACT</name>
<protein>
    <submittedName>
        <fullName evidence="2">DUF1622 domain-containing protein</fullName>
    </submittedName>
</protein>
<evidence type="ECO:0000256" key="1">
    <source>
        <dbReference type="SAM" id="Phobius"/>
    </source>
</evidence>
<proteinExistence type="predicted"/>
<dbReference type="Pfam" id="PF07784">
    <property type="entry name" value="DUF1622"/>
    <property type="match status" value="1"/>
</dbReference>
<dbReference type="PANTHER" id="PTHR38468:SF1">
    <property type="entry name" value="SLL0939 PROTEIN"/>
    <property type="match status" value="1"/>
</dbReference>
<comment type="caution">
    <text evidence="2">The sequence shown here is derived from an EMBL/GenBank/DDBJ whole genome shotgun (WGS) entry which is preliminary data.</text>
</comment>
<organism evidence="2 3">
    <name type="scientific">Rubritalea tangerina</name>
    <dbReference type="NCBI Taxonomy" id="430798"/>
    <lineage>
        <taxon>Bacteria</taxon>
        <taxon>Pseudomonadati</taxon>
        <taxon>Verrucomicrobiota</taxon>
        <taxon>Verrucomicrobiia</taxon>
        <taxon>Verrucomicrobiales</taxon>
        <taxon>Rubritaleaceae</taxon>
        <taxon>Rubritalea</taxon>
    </lineage>
</organism>
<dbReference type="PANTHER" id="PTHR38468">
    <property type="entry name" value="SLL0939 PROTEIN"/>
    <property type="match status" value="1"/>
</dbReference>
<dbReference type="EMBL" id="JBHUJB010000059">
    <property type="protein sequence ID" value="MFD2159907.1"/>
    <property type="molecule type" value="Genomic_DNA"/>
</dbReference>
<evidence type="ECO:0000313" key="3">
    <source>
        <dbReference type="Proteomes" id="UP001597389"/>
    </source>
</evidence>
<keyword evidence="1" id="KW-1133">Transmembrane helix</keyword>
<feature type="transmembrane region" description="Helical" evidence="1">
    <location>
        <begin position="58"/>
        <end position="80"/>
    </location>
</feature>
<sequence length="119" mass="13562">MKDMLESVAHVIDTIAVIVLVVGFFSVVVHNLPRALLAYKRHSQEILYDMFRHLRLQLGQVLLLALEILIVSDIVFSVLHRTIEEITILGLTVAIRIALSYFLNKELDHLEQGKSSQEE</sequence>
<evidence type="ECO:0000313" key="2">
    <source>
        <dbReference type="EMBL" id="MFD2159907.1"/>
    </source>
</evidence>
<keyword evidence="1" id="KW-0812">Transmembrane</keyword>
<dbReference type="RefSeq" id="WP_377087796.1">
    <property type="nucleotide sequence ID" value="NZ_JBHSJL010000014.1"/>
</dbReference>
<reference evidence="3" key="1">
    <citation type="journal article" date="2019" name="Int. J. Syst. Evol. Microbiol.">
        <title>The Global Catalogue of Microorganisms (GCM) 10K type strain sequencing project: providing services to taxonomists for standard genome sequencing and annotation.</title>
        <authorList>
            <consortium name="The Broad Institute Genomics Platform"/>
            <consortium name="The Broad Institute Genome Sequencing Center for Infectious Disease"/>
            <person name="Wu L."/>
            <person name="Ma J."/>
        </authorList>
    </citation>
    <scope>NUCLEOTIDE SEQUENCE [LARGE SCALE GENOMIC DNA]</scope>
    <source>
        <strain evidence="3">CCUG 57942</strain>
    </source>
</reference>
<dbReference type="InterPro" id="IPR012427">
    <property type="entry name" value="DUF1622"/>
</dbReference>